<dbReference type="InterPro" id="IPR027417">
    <property type="entry name" value="P-loop_NTPase"/>
</dbReference>
<feature type="region of interest" description="Disordered" evidence="3">
    <location>
        <begin position="497"/>
        <end position="525"/>
    </location>
</feature>
<dbReference type="InterPro" id="IPR051309">
    <property type="entry name" value="ABCF_ATPase"/>
</dbReference>
<proteinExistence type="predicted"/>
<dbReference type="Gene3D" id="1.10.287.380">
    <property type="entry name" value="Valyl-tRNA synthetase, C-terminal domain"/>
    <property type="match status" value="1"/>
</dbReference>
<name>A0ABX7T7G9_9SPHN</name>
<accession>A0ABX7T7G9</accession>
<dbReference type="InterPro" id="IPR003593">
    <property type="entry name" value="AAA+_ATPase"/>
</dbReference>
<sequence length="601" mass="66991">MSQPPIFSYEQLALHQGEGWLFKDLDLHVGPRDRLALIGRNGAGKTTLLRLIADQIEADKGKRMIQPGTNIVMLEQEPDFTPFETLLDFALSGSTGPAEHEVQSIADQLSTDLSIRADKASGGEKRRAAICRALALEPDLLLLDEPTNHLDLGAIDWLEDWLRRYKGAFITISHDRTFLTRLTKQTIWLDRGALRRQEIGFGGYDAWMEKIHADEAQLAHKIDAKLKLEARWLERGVTARRKRNQGRLEKLYQMRAQRAAMVGPAGTANLKAQSDDVRTKSVIMAEHISKTFGEGDAKRTIIRDFSLRIQRGDRIGLVGANGAGKTTLLKMLTGELEPDTGSVNLAKTLNGVFIDQQRSLLEDNKTVRDVLADGSDWVDVRGDKKHVQGYLKDFLFAPNLIDAKVGTLSGGEQSRLLLAREFARMSNLLVLDEPTNDLDLETLDLLQEVIADYEGTVLLVSHDRDFLDRTVTVTLGLDGSGKVDIIAGGYAEWEAKRKEDGDAGKAKSKTAAPKPVAKSNSPPKKLSYKDQRDYDMLLGRIEAIDVRMSEIATALSDADLYTKDFTQFEKLTEENAALIDEKDTAEMRWLELAEQVEQLQS</sequence>
<keyword evidence="6" id="KW-1185">Reference proteome</keyword>
<evidence type="ECO:0000313" key="6">
    <source>
        <dbReference type="Proteomes" id="UP000663923"/>
    </source>
</evidence>
<dbReference type="PANTHER" id="PTHR42855:SF1">
    <property type="entry name" value="ABC TRANSPORTER DOMAIN-CONTAINING PROTEIN"/>
    <property type="match status" value="1"/>
</dbReference>
<dbReference type="SUPFAM" id="SSF52540">
    <property type="entry name" value="P-loop containing nucleoside triphosphate hydrolases"/>
    <property type="match status" value="2"/>
</dbReference>
<dbReference type="RefSeq" id="WP_207988883.1">
    <property type="nucleotide sequence ID" value="NZ_CP071794.1"/>
</dbReference>
<feature type="domain" description="ABC transporter" evidence="4">
    <location>
        <begin position="283"/>
        <end position="513"/>
    </location>
</feature>
<dbReference type="SMART" id="SM00382">
    <property type="entry name" value="AAA"/>
    <property type="match status" value="2"/>
</dbReference>
<dbReference type="PROSITE" id="PS50893">
    <property type="entry name" value="ABC_TRANSPORTER_2"/>
    <property type="match status" value="2"/>
</dbReference>
<keyword evidence="2 5" id="KW-0067">ATP-binding</keyword>
<dbReference type="InterPro" id="IPR017871">
    <property type="entry name" value="ABC_transporter-like_CS"/>
</dbReference>
<dbReference type="Pfam" id="PF00005">
    <property type="entry name" value="ABC_tran"/>
    <property type="match status" value="2"/>
</dbReference>
<dbReference type="InterPro" id="IPR037118">
    <property type="entry name" value="Val-tRNA_synth_C_sf"/>
</dbReference>
<gene>
    <name evidence="5" type="ORF">J4G78_04565</name>
</gene>
<keyword evidence="1" id="KW-0547">Nucleotide-binding</keyword>
<evidence type="ECO:0000259" key="4">
    <source>
        <dbReference type="PROSITE" id="PS50893"/>
    </source>
</evidence>
<dbReference type="Proteomes" id="UP000663923">
    <property type="component" value="Chromosome"/>
</dbReference>
<dbReference type="GO" id="GO:0005524">
    <property type="term" value="F:ATP binding"/>
    <property type="evidence" value="ECO:0007669"/>
    <property type="project" value="UniProtKB-KW"/>
</dbReference>
<evidence type="ECO:0000256" key="1">
    <source>
        <dbReference type="ARBA" id="ARBA00022741"/>
    </source>
</evidence>
<evidence type="ECO:0000313" key="5">
    <source>
        <dbReference type="EMBL" id="QTD56853.1"/>
    </source>
</evidence>
<evidence type="ECO:0000256" key="3">
    <source>
        <dbReference type="SAM" id="MobiDB-lite"/>
    </source>
</evidence>
<dbReference type="Gene3D" id="3.40.50.300">
    <property type="entry name" value="P-loop containing nucleotide triphosphate hydrolases"/>
    <property type="match status" value="2"/>
</dbReference>
<dbReference type="InterPro" id="IPR032524">
    <property type="entry name" value="ABC_tran_C"/>
</dbReference>
<dbReference type="Pfam" id="PF16326">
    <property type="entry name" value="ABC_tran_CTD"/>
    <property type="match status" value="1"/>
</dbReference>
<dbReference type="CDD" id="cd03221">
    <property type="entry name" value="ABCF_EF-3"/>
    <property type="match status" value="2"/>
</dbReference>
<reference evidence="5 6" key="1">
    <citation type="submission" date="2021-03" db="EMBL/GenBank/DDBJ databases">
        <title>Complete genome of Parasphingorhabdus_sp.JHSY0214.</title>
        <authorList>
            <person name="Yoo J.H."/>
            <person name="Bae J.W."/>
        </authorList>
    </citation>
    <scope>NUCLEOTIDE SEQUENCE [LARGE SCALE GENOMIC DNA]</scope>
    <source>
        <strain evidence="5 6">JHSY0214</strain>
    </source>
</reference>
<protein>
    <submittedName>
        <fullName evidence="5">ATP-binding cassette domain-containing protein</fullName>
    </submittedName>
</protein>
<evidence type="ECO:0000256" key="2">
    <source>
        <dbReference type="ARBA" id="ARBA00022840"/>
    </source>
</evidence>
<dbReference type="PANTHER" id="PTHR42855">
    <property type="entry name" value="ABC TRANSPORTER ATP-BINDING SUBUNIT"/>
    <property type="match status" value="1"/>
</dbReference>
<organism evidence="5 6">
    <name type="scientific">Parasphingorhabdus cellanae</name>
    <dbReference type="NCBI Taxonomy" id="2806553"/>
    <lineage>
        <taxon>Bacteria</taxon>
        <taxon>Pseudomonadati</taxon>
        <taxon>Pseudomonadota</taxon>
        <taxon>Alphaproteobacteria</taxon>
        <taxon>Sphingomonadales</taxon>
        <taxon>Sphingomonadaceae</taxon>
        <taxon>Parasphingorhabdus</taxon>
    </lineage>
</organism>
<dbReference type="PROSITE" id="PS00211">
    <property type="entry name" value="ABC_TRANSPORTER_1"/>
    <property type="match status" value="1"/>
</dbReference>
<feature type="domain" description="ABC transporter" evidence="4">
    <location>
        <begin position="7"/>
        <end position="216"/>
    </location>
</feature>
<dbReference type="EMBL" id="CP071794">
    <property type="protein sequence ID" value="QTD56853.1"/>
    <property type="molecule type" value="Genomic_DNA"/>
</dbReference>
<dbReference type="InterPro" id="IPR003439">
    <property type="entry name" value="ABC_transporter-like_ATP-bd"/>
</dbReference>